<proteinExistence type="predicted"/>
<dbReference type="OrthoDB" id="3226250at2759"/>
<dbReference type="AlphaFoldDB" id="A0A4Y9ZXS0"/>
<evidence type="ECO:0000313" key="2">
    <source>
        <dbReference type="Proteomes" id="UP000298061"/>
    </source>
</evidence>
<dbReference type="EMBL" id="SFCI01000715">
    <property type="protein sequence ID" value="TFY78268.1"/>
    <property type="molecule type" value="Genomic_DNA"/>
</dbReference>
<protein>
    <submittedName>
        <fullName evidence="1">Uncharacterized protein</fullName>
    </submittedName>
</protein>
<organism evidence="1 2">
    <name type="scientific">Hericium alpestre</name>
    <dbReference type="NCBI Taxonomy" id="135208"/>
    <lineage>
        <taxon>Eukaryota</taxon>
        <taxon>Fungi</taxon>
        <taxon>Dikarya</taxon>
        <taxon>Basidiomycota</taxon>
        <taxon>Agaricomycotina</taxon>
        <taxon>Agaricomycetes</taxon>
        <taxon>Russulales</taxon>
        <taxon>Hericiaceae</taxon>
        <taxon>Hericium</taxon>
    </lineage>
</organism>
<gene>
    <name evidence="1" type="ORF">EWM64_g5743</name>
</gene>
<reference evidence="1 2" key="1">
    <citation type="submission" date="2019-02" db="EMBL/GenBank/DDBJ databases">
        <title>Genome sequencing of the rare red list fungi Hericium alpestre (H. flagellum).</title>
        <authorList>
            <person name="Buettner E."/>
            <person name="Kellner H."/>
        </authorList>
    </citation>
    <scope>NUCLEOTIDE SEQUENCE [LARGE SCALE GENOMIC DNA]</scope>
    <source>
        <strain evidence="1 2">DSM 108284</strain>
    </source>
</reference>
<accession>A0A4Y9ZXS0</accession>
<keyword evidence="2" id="KW-1185">Reference proteome</keyword>
<dbReference type="Proteomes" id="UP000298061">
    <property type="component" value="Unassembled WGS sequence"/>
</dbReference>
<evidence type="ECO:0000313" key="1">
    <source>
        <dbReference type="EMBL" id="TFY78268.1"/>
    </source>
</evidence>
<name>A0A4Y9ZXS0_9AGAM</name>
<sequence>MQQNALVERALERLLEEPFGPYLDKDILSARCKSTKTSILQLQQVMFEREGQAVGVNENDDIRFRGILALSSFNHLSPAGVEYITSEIRHRFTEMQNAGTPLRHLRDSTSVADVFRELDNWRKRREVSNKKQDQDVPTVNVWVQGEKEMAVGYLTSEFIHPLCPIDLKMKCN</sequence>
<comment type="caution">
    <text evidence="1">The sequence shown here is derived from an EMBL/GenBank/DDBJ whole genome shotgun (WGS) entry which is preliminary data.</text>
</comment>